<dbReference type="SUPFAM" id="SSF54593">
    <property type="entry name" value="Glyoxalase/Bleomycin resistance protein/Dihydroxybiphenyl dioxygenase"/>
    <property type="match status" value="1"/>
</dbReference>
<sequence>MKLGAFSVSLSVKDIHKSKLFYENLGFQVLGGDITQNWLIMKNESCIIGLFQGMFEKNILTFNPGWNENGENLNSFTDIRDIQKQLKAKGIKLLSEADETSEGPASFTIEDPDGNPILIDQHR</sequence>
<gene>
    <name evidence="2" type="ORF">J2Z66_001203</name>
</gene>
<organism evidence="2 3">
    <name type="scientific">Paenibacillus eucommiae</name>
    <dbReference type="NCBI Taxonomy" id="1355755"/>
    <lineage>
        <taxon>Bacteria</taxon>
        <taxon>Bacillati</taxon>
        <taxon>Bacillota</taxon>
        <taxon>Bacilli</taxon>
        <taxon>Bacillales</taxon>
        <taxon>Paenibacillaceae</taxon>
        <taxon>Paenibacillus</taxon>
    </lineage>
</organism>
<comment type="caution">
    <text evidence="2">The sequence shown here is derived from an EMBL/GenBank/DDBJ whole genome shotgun (WGS) entry which is preliminary data.</text>
</comment>
<keyword evidence="3" id="KW-1185">Reference proteome</keyword>
<dbReference type="EMBL" id="JAGGLB010000003">
    <property type="protein sequence ID" value="MBP1989605.1"/>
    <property type="molecule type" value="Genomic_DNA"/>
</dbReference>
<dbReference type="PANTHER" id="PTHR36503">
    <property type="entry name" value="BLR2520 PROTEIN"/>
    <property type="match status" value="1"/>
</dbReference>
<dbReference type="RefSeq" id="WP_209970437.1">
    <property type="nucleotide sequence ID" value="NZ_JAGGLB010000003.1"/>
</dbReference>
<feature type="region of interest" description="Disordered" evidence="1">
    <location>
        <begin position="97"/>
        <end position="123"/>
    </location>
</feature>
<reference evidence="2 3" key="1">
    <citation type="submission" date="2021-03" db="EMBL/GenBank/DDBJ databases">
        <title>Genomic Encyclopedia of Type Strains, Phase IV (KMG-IV): sequencing the most valuable type-strain genomes for metagenomic binning, comparative biology and taxonomic classification.</title>
        <authorList>
            <person name="Goeker M."/>
        </authorList>
    </citation>
    <scope>NUCLEOTIDE SEQUENCE [LARGE SCALE GENOMIC DNA]</scope>
    <source>
        <strain evidence="2 3">DSM 26048</strain>
    </source>
</reference>
<dbReference type="Gene3D" id="3.10.180.10">
    <property type="entry name" value="2,3-Dihydroxybiphenyl 1,2-Dioxygenase, domain 1"/>
    <property type="match status" value="1"/>
</dbReference>
<evidence type="ECO:0000256" key="1">
    <source>
        <dbReference type="SAM" id="MobiDB-lite"/>
    </source>
</evidence>
<accession>A0ABS4IR40</accession>
<evidence type="ECO:0000313" key="3">
    <source>
        <dbReference type="Proteomes" id="UP001519287"/>
    </source>
</evidence>
<name>A0ABS4IR40_9BACL</name>
<protein>
    <submittedName>
        <fullName evidence="2">Lactoylglutathione lyase</fullName>
    </submittedName>
</protein>
<dbReference type="GO" id="GO:0016829">
    <property type="term" value="F:lyase activity"/>
    <property type="evidence" value="ECO:0007669"/>
    <property type="project" value="UniProtKB-KW"/>
</dbReference>
<keyword evidence="2" id="KW-0456">Lyase</keyword>
<proteinExistence type="predicted"/>
<evidence type="ECO:0000313" key="2">
    <source>
        <dbReference type="EMBL" id="MBP1989605.1"/>
    </source>
</evidence>
<dbReference type="CDD" id="cd06587">
    <property type="entry name" value="VOC"/>
    <property type="match status" value="1"/>
</dbReference>
<dbReference type="Proteomes" id="UP001519287">
    <property type="component" value="Unassembled WGS sequence"/>
</dbReference>
<dbReference type="InterPro" id="IPR029068">
    <property type="entry name" value="Glyas_Bleomycin-R_OHBP_Dase"/>
</dbReference>
<dbReference type="PANTHER" id="PTHR36503:SF1">
    <property type="entry name" value="BLR2520 PROTEIN"/>
    <property type="match status" value="1"/>
</dbReference>